<name>A0AAN8MW95_9PEZI</name>
<evidence type="ECO:0000259" key="1">
    <source>
        <dbReference type="Pfam" id="PF01636"/>
    </source>
</evidence>
<dbReference type="PANTHER" id="PTHR21310:SF39">
    <property type="entry name" value="AMINOGLYCOSIDE PHOSPHOTRANSFERASE DOMAIN-CONTAINING PROTEIN"/>
    <property type="match status" value="1"/>
</dbReference>
<evidence type="ECO:0000313" key="2">
    <source>
        <dbReference type="EMBL" id="KAK6351874.1"/>
    </source>
</evidence>
<comment type="caution">
    <text evidence="2">The sequence shown here is derived from an EMBL/GenBank/DDBJ whole genome shotgun (WGS) entry which is preliminary data.</text>
</comment>
<sequence>MALHETLTDFQVVELCRHRDSGRVVKISDEACVKFGWGVHPEEGENLRIAGEILNSSNIIRVPKFYRYFKKGMSGYLVMEYIEGRQPTESEYNDLVDKIMTVIRQFRDVRTEDNKPGSLAGGISRGYFWNSDYPNFQTTQQLEGWMNRRIHRSLPRVSFEGPGQELVFSHLDLTSRNIIRKDDGTLYLIDWESAGYYPKSFELAALKMVNVNSTQFDRKLQDALAEDLGPEGNLQAECITDAWYKADCYHFTPTEISNRPRPLFNIGPQER</sequence>
<dbReference type="InterPro" id="IPR011009">
    <property type="entry name" value="Kinase-like_dom_sf"/>
</dbReference>
<dbReference type="InterPro" id="IPR051678">
    <property type="entry name" value="AGP_Transferase"/>
</dbReference>
<dbReference type="InterPro" id="IPR002575">
    <property type="entry name" value="Aminoglycoside_PTrfase"/>
</dbReference>
<dbReference type="Pfam" id="PF01636">
    <property type="entry name" value="APH"/>
    <property type="match status" value="1"/>
</dbReference>
<feature type="domain" description="Aminoglycoside phosphotransferase" evidence="1">
    <location>
        <begin position="53"/>
        <end position="229"/>
    </location>
</feature>
<keyword evidence="3" id="KW-1185">Reference proteome</keyword>
<protein>
    <recommendedName>
        <fullName evidence="1">Aminoglycoside phosphotransferase domain-containing protein</fullName>
    </recommendedName>
</protein>
<evidence type="ECO:0000313" key="3">
    <source>
        <dbReference type="Proteomes" id="UP001313282"/>
    </source>
</evidence>
<organism evidence="2 3">
    <name type="scientific">Orbilia javanica</name>
    <dbReference type="NCBI Taxonomy" id="47235"/>
    <lineage>
        <taxon>Eukaryota</taxon>
        <taxon>Fungi</taxon>
        <taxon>Dikarya</taxon>
        <taxon>Ascomycota</taxon>
        <taxon>Pezizomycotina</taxon>
        <taxon>Orbiliomycetes</taxon>
        <taxon>Orbiliales</taxon>
        <taxon>Orbiliaceae</taxon>
        <taxon>Orbilia</taxon>
    </lineage>
</organism>
<accession>A0AAN8MW95</accession>
<gene>
    <name evidence="2" type="ORF">TWF718_005019</name>
</gene>
<dbReference type="Proteomes" id="UP001313282">
    <property type="component" value="Unassembled WGS sequence"/>
</dbReference>
<dbReference type="Gene3D" id="3.90.1200.10">
    <property type="match status" value="1"/>
</dbReference>
<dbReference type="PANTHER" id="PTHR21310">
    <property type="entry name" value="AMINOGLYCOSIDE PHOSPHOTRANSFERASE-RELATED-RELATED"/>
    <property type="match status" value="1"/>
</dbReference>
<proteinExistence type="predicted"/>
<dbReference type="EMBL" id="JAVHNR010000002">
    <property type="protein sequence ID" value="KAK6351874.1"/>
    <property type="molecule type" value="Genomic_DNA"/>
</dbReference>
<dbReference type="AlphaFoldDB" id="A0AAN8MW95"/>
<reference evidence="2 3" key="1">
    <citation type="submission" date="2019-10" db="EMBL/GenBank/DDBJ databases">
        <authorList>
            <person name="Palmer J.M."/>
        </authorList>
    </citation>
    <scope>NUCLEOTIDE SEQUENCE [LARGE SCALE GENOMIC DNA]</scope>
    <source>
        <strain evidence="2 3">TWF718</strain>
    </source>
</reference>
<dbReference type="SUPFAM" id="SSF56112">
    <property type="entry name" value="Protein kinase-like (PK-like)"/>
    <property type="match status" value="1"/>
</dbReference>